<reference evidence="12" key="1">
    <citation type="submission" date="2011-12" db="EMBL/GenBank/DDBJ databases">
        <title>The Draft Genome of Lepisosteus oculatus.</title>
        <authorList>
            <consortium name="The Broad Institute Genome Assembly &amp; Analysis Group"/>
            <consortium name="Computational R&amp;D Group"/>
            <consortium name="and Sequencing Platform"/>
            <person name="Di Palma F."/>
            <person name="Alfoldi J."/>
            <person name="Johnson J."/>
            <person name="Berlin A."/>
            <person name="Gnerre S."/>
            <person name="Jaffe D."/>
            <person name="MacCallum I."/>
            <person name="Young S."/>
            <person name="Walker B.J."/>
            <person name="Lander E.S."/>
            <person name="Lindblad-Toh K."/>
        </authorList>
    </citation>
    <scope>NUCLEOTIDE SEQUENCE [LARGE SCALE GENOMIC DNA]</scope>
</reference>
<evidence type="ECO:0000313" key="11">
    <source>
        <dbReference type="Ensembl" id="ENSLOCP00000011528.1"/>
    </source>
</evidence>
<name>W5MT19_LEPOC</name>
<evidence type="ECO:0000256" key="4">
    <source>
        <dbReference type="ARBA" id="ARBA00022525"/>
    </source>
</evidence>
<evidence type="ECO:0000259" key="10">
    <source>
        <dbReference type="Pfam" id="PF03002"/>
    </source>
</evidence>
<evidence type="ECO:0000313" key="12">
    <source>
        <dbReference type="Proteomes" id="UP000018468"/>
    </source>
</evidence>
<keyword evidence="7 8" id="KW-1015">Disulfide bond</keyword>
<evidence type="ECO:0000256" key="8">
    <source>
        <dbReference type="PIRSR" id="PIRSR001814-1"/>
    </source>
</evidence>
<dbReference type="eggNOG" id="ENOG502S79W">
    <property type="taxonomic scope" value="Eukaryota"/>
</dbReference>
<feature type="signal peptide" evidence="9">
    <location>
        <begin position="1"/>
        <end position="18"/>
    </location>
</feature>
<proteinExistence type="inferred from homology"/>
<organism evidence="11 12">
    <name type="scientific">Lepisosteus oculatus</name>
    <name type="common">Spotted gar</name>
    <dbReference type="NCBI Taxonomy" id="7918"/>
    <lineage>
        <taxon>Eukaryota</taxon>
        <taxon>Metazoa</taxon>
        <taxon>Chordata</taxon>
        <taxon>Craniata</taxon>
        <taxon>Vertebrata</taxon>
        <taxon>Euteleostomi</taxon>
        <taxon>Actinopterygii</taxon>
        <taxon>Neopterygii</taxon>
        <taxon>Holostei</taxon>
        <taxon>Semionotiformes</taxon>
        <taxon>Lepisosteidae</taxon>
        <taxon>Lepisosteus</taxon>
    </lineage>
</organism>
<feature type="disulfide bond" evidence="8">
    <location>
        <begin position="105"/>
        <end position="116"/>
    </location>
</feature>
<dbReference type="GeneTree" id="ENSGT00510000047914"/>
<keyword evidence="12" id="KW-1185">Reference proteome</keyword>
<protein>
    <submittedName>
        <fullName evidence="11">Somatostatin 1, tandem duplicate 2</fullName>
    </submittedName>
</protein>
<feature type="domain" description="Somatostatin/Cortistatin C-terminal" evidence="10">
    <location>
        <begin position="99"/>
        <end position="116"/>
    </location>
</feature>
<dbReference type="Bgee" id="ENSLOCG00000009445">
    <property type="expression patterns" value="Expressed in embryo and 2 other cell types or tissues"/>
</dbReference>
<sequence>MLSYRVHCTLALFGLVLAFCCVSAVSHSDLRFRRFLQKAKAAGLNKQDSSKYAIEDLISQLVQSDSEALENEMSVLDENSDARLELERSTEIGKEIPPRERKAGCRNFYWKTFTSC</sequence>
<keyword evidence="5" id="KW-0165">Cleavage on pair of basic residues</keyword>
<feature type="chain" id="PRO_5004866520" evidence="9">
    <location>
        <begin position="19"/>
        <end position="116"/>
    </location>
</feature>
<keyword evidence="6" id="KW-0372">Hormone</keyword>
<dbReference type="GO" id="GO:0030334">
    <property type="term" value="P:regulation of cell migration"/>
    <property type="evidence" value="ECO:0000318"/>
    <property type="project" value="GO_Central"/>
</dbReference>
<dbReference type="EMBL" id="AHAT01012903">
    <property type="status" value="NOT_ANNOTATED_CDS"/>
    <property type="molecule type" value="Genomic_DNA"/>
</dbReference>
<dbReference type="GO" id="GO:0005179">
    <property type="term" value="F:hormone activity"/>
    <property type="evidence" value="ECO:0007669"/>
    <property type="project" value="UniProtKB-KW"/>
</dbReference>
<dbReference type="InterPro" id="IPR004250">
    <property type="entry name" value="Somatostatin"/>
</dbReference>
<keyword evidence="9" id="KW-0732">Signal</keyword>
<dbReference type="GO" id="GO:0005615">
    <property type="term" value="C:extracellular space"/>
    <property type="evidence" value="ECO:0000318"/>
    <property type="project" value="GO_Central"/>
</dbReference>
<dbReference type="InParanoid" id="W5MT19"/>
<dbReference type="HOGENOM" id="CLU_124515_1_1_1"/>
<reference evidence="11" key="2">
    <citation type="submission" date="2025-08" db="UniProtKB">
        <authorList>
            <consortium name="Ensembl"/>
        </authorList>
    </citation>
    <scope>IDENTIFICATION</scope>
</reference>
<evidence type="ECO:0000256" key="1">
    <source>
        <dbReference type="ARBA" id="ARBA00003524"/>
    </source>
</evidence>
<evidence type="ECO:0000256" key="6">
    <source>
        <dbReference type="ARBA" id="ARBA00022702"/>
    </source>
</evidence>
<keyword evidence="4" id="KW-0964">Secreted</keyword>
<evidence type="ECO:0000256" key="5">
    <source>
        <dbReference type="ARBA" id="ARBA00022685"/>
    </source>
</evidence>
<dbReference type="RefSeq" id="XP_006638036.1">
    <property type="nucleotide sequence ID" value="XM_006637973.2"/>
</dbReference>
<dbReference type="OMA" id="QCYLALL"/>
<evidence type="ECO:0000256" key="3">
    <source>
        <dbReference type="ARBA" id="ARBA00008327"/>
    </source>
</evidence>
<dbReference type="AlphaFoldDB" id="W5MT19"/>
<reference evidence="11" key="3">
    <citation type="submission" date="2025-09" db="UniProtKB">
        <authorList>
            <consortium name="Ensembl"/>
        </authorList>
    </citation>
    <scope>IDENTIFICATION</scope>
</reference>
<dbReference type="Ensembl" id="ENSLOCT00000011545.1">
    <property type="protein sequence ID" value="ENSLOCP00000011528.1"/>
    <property type="gene ID" value="ENSLOCG00000009445.1"/>
</dbReference>
<dbReference type="GeneID" id="102696005"/>
<dbReference type="OrthoDB" id="9948948at2759"/>
<evidence type="ECO:0000256" key="2">
    <source>
        <dbReference type="ARBA" id="ARBA00004613"/>
    </source>
</evidence>
<evidence type="ECO:0000256" key="7">
    <source>
        <dbReference type="ARBA" id="ARBA00023157"/>
    </source>
</evidence>
<dbReference type="PANTHER" id="PTHR10558:SF2">
    <property type="entry name" value="SOMATOSTATIN"/>
    <property type="match status" value="1"/>
</dbReference>
<accession>W5MT19</accession>
<comment type="subcellular location">
    <subcellularLocation>
        <location evidence="2">Secreted</location>
    </subcellularLocation>
</comment>
<dbReference type="PANTHER" id="PTHR10558">
    <property type="entry name" value="SOMATOSTATIN"/>
    <property type="match status" value="1"/>
</dbReference>
<dbReference type="KEGG" id="loc:102696005"/>
<dbReference type="Proteomes" id="UP000018468">
    <property type="component" value="Linkage group LG14"/>
</dbReference>
<dbReference type="Pfam" id="PF03002">
    <property type="entry name" value="Somatostatin"/>
    <property type="match status" value="1"/>
</dbReference>
<dbReference type="STRING" id="7918.ENSLOCP00000011528"/>
<dbReference type="InterPro" id="IPR018142">
    <property type="entry name" value="Somatostatin/Cortistatin_C"/>
</dbReference>
<comment type="similarity">
    <text evidence="3">Belongs to the somatostatin family.</text>
</comment>
<comment type="function">
    <text evidence="1">Somatostatin inhibits the release of somatotropin.</text>
</comment>
<evidence type="ECO:0000256" key="9">
    <source>
        <dbReference type="SAM" id="SignalP"/>
    </source>
</evidence>
<dbReference type="PIRSF" id="PIRSF001814">
    <property type="entry name" value="Somatostatin"/>
    <property type="match status" value="1"/>
</dbReference>